<protein>
    <submittedName>
        <fullName evidence="1">Uncharacterized protein</fullName>
    </submittedName>
</protein>
<organism evidence="1 2">
    <name type="scientific">Ensete ventricosum</name>
    <name type="common">Abyssinian banana</name>
    <name type="synonym">Musa ensete</name>
    <dbReference type="NCBI Taxonomy" id="4639"/>
    <lineage>
        <taxon>Eukaryota</taxon>
        <taxon>Viridiplantae</taxon>
        <taxon>Streptophyta</taxon>
        <taxon>Embryophyta</taxon>
        <taxon>Tracheophyta</taxon>
        <taxon>Spermatophyta</taxon>
        <taxon>Magnoliopsida</taxon>
        <taxon>Liliopsida</taxon>
        <taxon>Zingiberales</taxon>
        <taxon>Musaceae</taxon>
        <taxon>Ensete</taxon>
    </lineage>
</organism>
<gene>
    <name evidence="1" type="ORF">B296_00027739</name>
</gene>
<proteinExistence type="predicted"/>
<accession>A0A426ZMB3</accession>
<dbReference type="AlphaFoldDB" id="A0A426ZMB3"/>
<evidence type="ECO:0000313" key="1">
    <source>
        <dbReference type="EMBL" id="RRT65065.1"/>
    </source>
</evidence>
<comment type="caution">
    <text evidence="1">The sequence shown here is derived from an EMBL/GenBank/DDBJ whole genome shotgun (WGS) entry which is preliminary data.</text>
</comment>
<name>A0A426ZMB3_ENSVE</name>
<reference evidence="1 2" key="1">
    <citation type="journal article" date="2014" name="Agronomy (Basel)">
        <title>A Draft Genome Sequence for Ensete ventricosum, the Drought-Tolerant Tree Against Hunger.</title>
        <authorList>
            <person name="Harrison J."/>
            <person name="Moore K.A."/>
            <person name="Paszkiewicz K."/>
            <person name="Jones T."/>
            <person name="Grant M."/>
            <person name="Ambacheew D."/>
            <person name="Muzemil S."/>
            <person name="Studholme D.J."/>
        </authorList>
    </citation>
    <scope>NUCLEOTIDE SEQUENCE [LARGE SCALE GENOMIC DNA]</scope>
</reference>
<dbReference type="Proteomes" id="UP000287651">
    <property type="component" value="Unassembled WGS sequence"/>
</dbReference>
<dbReference type="EMBL" id="AMZH03005950">
    <property type="protein sequence ID" value="RRT65065.1"/>
    <property type="molecule type" value="Genomic_DNA"/>
</dbReference>
<sequence>MWLYNTWQYLRMPLIKSKSAVVYHVLYLLTTESTVARTSHPFAVVACGGPIGRDQRRMSFRVPCAAALFTATSTRLRKSVSRPSMKVGHGEFEETSIKARFPLPSSIATLSDIGANSNGKQAPAPCLELARPWLARFRGLYIYWDAGDFVVGVDGGDEEREVGRQLKTLVCSWLLPLDCCRAAVARWACFPILLAPVFDSVVGGRADFRCNTGCEAPSLSYFNGMATLSYSAKLKTMLRTNIVALSTLL</sequence>
<evidence type="ECO:0000313" key="2">
    <source>
        <dbReference type="Proteomes" id="UP000287651"/>
    </source>
</evidence>